<evidence type="ECO:0000313" key="2">
    <source>
        <dbReference type="Proteomes" id="UP000564885"/>
    </source>
</evidence>
<gene>
    <name evidence="1" type="ORF">HJG44_19335</name>
</gene>
<dbReference type="RefSeq" id="WP_171219942.1">
    <property type="nucleotide sequence ID" value="NZ_JABEPP010000005.1"/>
</dbReference>
<comment type="caution">
    <text evidence="1">The sequence shown here is derived from an EMBL/GenBank/DDBJ whole genome shotgun (WGS) entry which is preliminary data.</text>
</comment>
<dbReference type="AlphaFoldDB" id="A0A849IEX0"/>
<sequence>MPAVSAQLNDFIMPSAPRAAAKPGPSRPWFARLANALVEARARQAEREVARYIEQHGGRFTDDLERQIERYFV</sequence>
<accession>A0A849IEX0</accession>
<evidence type="ECO:0000313" key="1">
    <source>
        <dbReference type="EMBL" id="NNM74517.1"/>
    </source>
</evidence>
<proteinExistence type="predicted"/>
<dbReference type="Proteomes" id="UP000564885">
    <property type="component" value="Unassembled WGS sequence"/>
</dbReference>
<organism evidence="1 2">
    <name type="scientific">Enterovirga aerilata</name>
    <dbReference type="NCBI Taxonomy" id="2730920"/>
    <lineage>
        <taxon>Bacteria</taxon>
        <taxon>Pseudomonadati</taxon>
        <taxon>Pseudomonadota</taxon>
        <taxon>Alphaproteobacteria</taxon>
        <taxon>Hyphomicrobiales</taxon>
        <taxon>Methylobacteriaceae</taxon>
        <taxon>Enterovirga</taxon>
    </lineage>
</organism>
<protein>
    <submittedName>
        <fullName evidence="1">Uncharacterized protein</fullName>
    </submittedName>
</protein>
<dbReference type="EMBL" id="JABEPP010000005">
    <property type="protein sequence ID" value="NNM74517.1"/>
    <property type="molecule type" value="Genomic_DNA"/>
</dbReference>
<name>A0A849IEX0_9HYPH</name>
<reference evidence="1 2" key="1">
    <citation type="submission" date="2020-04" db="EMBL/GenBank/DDBJ databases">
        <title>Enterovirga sp. isolate from soil.</title>
        <authorList>
            <person name="Chea S."/>
            <person name="Kim D.-U."/>
        </authorList>
    </citation>
    <scope>NUCLEOTIDE SEQUENCE [LARGE SCALE GENOMIC DNA]</scope>
    <source>
        <strain evidence="1 2">DB1703</strain>
    </source>
</reference>
<keyword evidence="2" id="KW-1185">Reference proteome</keyword>